<evidence type="ECO:0000256" key="8">
    <source>
        <dbReference type="ARBA" id="ARBA00023014"/>
    </source>
</evidence>
<sequence length="686" mass="71711">MGLDRRSFISLVAGGVAGSLFTPVIWKTLDDVSIWTQNWPWIPRLQYGEELTFPALCKLGSDAYGVKVKTVGGRPVTAEGNPDHPLSLGGICPLGAASVHLLYSPSRVKNPKLKDGSSFKDITWDEAEELLAGKIRDAGSNMAMISGDETGSVTDVLSGLVGKAGSDNSFFMPGESAPAAAALAMLGGDGQVGYDIENANYVLLLGADALGSWGNVARNGKAFSASREKGVKFVYVGPAQNGTSAVADSWVPCNAGTEPVLALGLAAVIAATSRDRSSWAGFASFAKFVQASYPLDKVAEITGVKASVITGLAQELVRAGRPLVLTAAEAGQGLGAFELAAGMSLNMLLQRVNTVGGVRILPWAPKVVEAAADKKTMLANDLVAYLSTVADGGAEAPALLMVYGANPAYALPNLTKAQAALDKAGFVVSFSSFMDETAAMADLIMPDSYAFERLDDAYSPYGSGQPNYTVAAPVIKPVFDTKPAGDVLLAVAAKAELDLGFESFEDVVKAKAEALGADFDEMVEGAAWVSEEFPAQDLALWTTPLQELAVAAKDGTSLTLAPVLRLKIGSAKIAIPPFNTNAIRFDEMLGNDMYVLLNAATAKNLGLKKDDAVKLASSGGECKARVRIFEGVMNDTVVAPLGLGHTAWDAFSRDKGDNVYKLLAADTEAESGLSRFATVRVTVSKA</sequence>
<evidence type="ECO:0000256" key="4">
    <source>
        <dbReference type="ARBA" id="ARBA00022723"/>
    </source>
</evidence>
<dbReference type="PROSITE" id="PS51669">
    <property type="entry name" value="4FE4S_MOW_BIS_MGD"/>
    <property type="match status" value="1"/>
</dbReference>
<dbReference type="Pfam" id="PF00384">
    <property type="entry name" value="Molybdopterin"/>
    <property type="match status" value="1"/>
</dbReference>
<dbReference type="Gene3D" id="2.40.40.20">
    <property type="match status" value="1"/>
</dbReference>
<dbReference type="NCBIfam" id="NF041783">
    <property type="entry name" value="mnquin_red_QrcB"/>
    <property type="match status" value="1"/>
</dbReference>
<dbReference type="Gene3D" id="3.30.2070.10">
    <property type="entry name" value="Formate dehydrogenase/DMSO reductase"/>
    <property type="match status" value="1"/>
</dbReference>
<dbReference type="EMBL" id="FORX01000001">
    <property type="protein sequence ID" value="SFJ11514.1"/>
    <property type="molecule type" value="Genomic_DNA"/>
</dbReference>
<keyword evidence="9" id="KW-0472">Membrane</keyword>
<evidence type="ECO:0000259" key="10">
    <source>
        <dbReference type="PROSITE" id="PS51669"/>
    </source>
</evidence>
<dbReference type="Proteomes" id="UP000198635">
    <property type="component" value="Unassembled WGS sequence"/>
</dbReference>
<evidence type="ECO:0000256" key="7">
    <source>
        <dbReference type="ARBA" id="ARBA00023004"/>
    </source>
</evidence>
<keyword evidence="9" id="KW-0812">Transmembrane</keyword>
<dbReference type="GO" id="GO:0051539">
    <property type="term" value="F:4 iron, 4 sulfur cluster binding"/>
    <property type="evidence" value="ECO:0007669"/>
    <property type="project" value="UniProtKB-KW"/>
</dbReference>
<feature type="domain" description="4Fe-4S Mo/W bis-MGD-type" evidence="10">
    <location>
        <begin position="50"/>
        <end position="106"/>
    </location>
</feature>
<reference evidence="12" key="1">
    <citation type="submission" date="2016-10" db="EMBL/GenBank/DDBJ databases">
        <authorList>
            <person name="Varghese N."/>
            <person name="Submissions S."/>
        </authorList>
    </citation>
    <scope>NUCLEOTIDE SEQUENCE [LARGE SCALE GENOMIC DNA]</scope>
    <source>
        <strain evidence="12">DSM 5918</strain>
    </source>
</reference>
<evidence type="ECO:0000256" key="2">
    <source>
        <dbReference type="ARBA" id="ARBA00022485"/>
    </source>
</evidence>
<evidence type="ECO:0000256" key="3">
    <source>
        <dbReference type="ARBA" id="ARBA00022505"/>
    </source>
</evidence>
<gene>
    <name evidence="11" type="ORF">SAMN04488082_101357</name>
</gene>
<name>A0A1I3NQI3_9BACT</name>
<keyword evidence="3" id="KW-0500">Molybdenum</keyword>
<dbReference type="Gene3D" id="3.40.228.10">
    <property type="entry name" value="Dimethylsulfoxide Reductase, domain 2"/>
    <property type="match status" value="1"/>
</dbReference>
<accession>A0A1I3NQI3</accession>
<dbReference type="STRING" id="52560.SAMN04488082_101357"/>
<dbReference type="InterPro" id="IPR050612">
    <property type="entry name" value="Prok_Mopterin_Oxidored"/>
</dbReference>
<evidence type="ECO:0000256" key="9">
    <source>
        <dbReference type="SAM" id="Phobius"/>
    </source>
</evidence>
<evidence type="ECO:0000313" key="11">
    <source>
        <dbReference type="EMBL" id="SFJ11514.1"/>
    </source>
</evidence>
<dbReference type="InterPro" id="IPR006657">
    <property type="entry name" value="MoPterin_dinucl-bd_dom"/>
</dbReference>
<keyword evidence="8" id="KW-0411">Iron-sulfur</keyword>
<feature type="transmembrane region" description="Helical" evidence="9">
    <location>
        <begin position="7"/>
        <end position="26"/>
    </location>
</feature>
<keyword evidence="2" id="KW-0004">4Fe-4S</keyword>
<keyword evidence="6" id="KW-0560">Oxidoreductase</keyword>
<evidence type="ECO:0000256" key="5">
    <source>
        <dbReference type="ARBA" id="ARBA00022729"/>
    </source>
</evidence>
<dbReference type="OrthoDB" id="9803192at2"/>
<evidence type="ECO:0000313" key="12">
    <source>
        <dbReference type="Proteomes" id="UP000198635"/>
    </source>
</evidence>
<organism evidence="11 12">
    <name type="scientific">Desulfomicrobium apsheronum</name>
    <dbReference type="NCBI Taxonomy" id="52560"/>
    <lineage>
        <taxon>Bacteria</taxon>
        <taxon>Pseudomonadati</taxon>
        <taxon>Thermodesulfobacteriota</taxon>
        <taxon>Desulfovibrionia</taxon>
        <taxon>Desulfovibrionales</taxon>
        <taxon>Desulfomicrobiaceae</taxon>
        <taxon>Desulfomicrobium</taxon>
    </lineage>
</organism>
<dbReference type="GO" id="GO:0043546">
    <property type="term" value="F:molybdopterin cofactor binding"/>
    <property type="evidence" value="ECO:0007669"/>
    <property type="project" value="InterPro"/>
</dbReference>
<proteinExistence type="inferred from homology"/>
<dbReference type="PANTHER" id="PTHR43742">
    <property type="entry name" value="TRIMETHYLAMINE-N-OXIDE REDUCTASE"/>
    <property type="match status" value="1"/>
</dbReference>
<dbReference type="InterPro" id="IPR006656">
    <property type="entry name" value="Mopterin_OxRdtase"/>
</dbReference>
<dbReference type="Pfam" id="PF01568">
    <property type="entry name" value="Molydop_binding"/>
    <property type="match status" value="1"/>
</dbReference>
<dbReference type="GO" id="GO:0016491">
    <property type="term" value="F:oxidoreductase activity"/>
    <property type="evidence" value="ECO:0007669"/>
    <property type="project" value="UniProtKB-KW"/>
</dbReference>
<dbReference type="InterPro" id="IPR053557">
    <property type="entry name" value="Molybdopterin-Qrc_component"/>
</dbReference>
<keyword evidence="4" id="KW-0479">Metal-binding</keyword>
<dbReference type="PANTHER" id="PTHR43742:SF9">
    <property type="entry name" value="TETRATHIONATE REDUCTASE SUBUNIT A"/>
    <property type="match status" value="1"/>
</dbReference>
<keyword evidence="12" id="KW-1185">Reference proteome</keyword>
<evidence type="ECO:0000256" key="6">
    <source>
        <dbReference type="ARBA" id="ARBA00023002"/>
    </source>
</evidence>
<dbReference type="GO" id="GO:0046872">
    <property type="term" value="F:metal ion binding"/>
    <property type="evidence" value="ECO:0007669"/>
    <property type="project" value="UniProtKB-KW"/>
</dbReference>
<evidence type="ECO:0000256" key="1">
    <source>
        <dbReference type="ARBA" id="ARBA00010312"/>
    </source>
</evidence>
<dbReference type="InterPro" id="IPR006963">
    <property type="entry name" value="Mopterin_OxRdtase_4Fe-4S_dom"/>
</dbReference>
<dbReference type="SUPFAM" id="SSF53706">
    <property type="entry name" value="Formate dehydrogenase/DMSO reductase, domains 1-3"/>
    <property type="match status" value="1"/>
</dbReference>
<keyword evidence="5" id="KW-0732">Signal</keyword>
<dbReference type="Gene3D" id="3.40.50.740">
    <property type="match status" value="1"/>
</dbReference>
<dbReference type="Gene3D" id="2.20.25.90">
    <property type="entry name" value="ADC-like domains"/>
    <property type="match status" value="1"/>
</dbReference>
<dbReference type="SUPFAM" id="SSF50692">
    <property type="entry name" value="ADC-like"/>
    <property type="match status" value="1"/>
</dbReference>
<comment type="similarity">
    <text evidence="1">Belongs to the prokaryotic molybdopterin-containing oxidoreductase family.</text>
</comment>
<dbReference type="InterPro" id="IPR009010">
    <property type="entry name" value="Asp_de-COase-like_dom_sf"/>
</dbReference>
<dbReference type="RefSeq" id="WP_092372410.1">
    <property type="nucleotide sequence ID" value="NZ_FORX01000001.1"/>
</dbReference>
<protein>
    <submittedName>
        <fullName evidence="11">Anaerobic selenocysteine-containing dehydrogenase</fullName>
    </submittedName>
</protein>
<keyword evidence="9" id="KW-1133">Transmembrane helix</keyword>
<dbReference type="AlphaFoldDB" id="A0A1I3NQI3"/>
<keyword evidence="7" id="KW-0408">Iron</keyword>